<evidence type="ECO:0000313" key="4">
    <source>
        <dbReference type="Proteomes" id="UP000272400"/>
    </source>
</evidence>
<accession>A0A3N1CVY4</accession>
<keyword evidence="4" id="KW-1185">Reference proteome</keyword>
<dbReference type="Pfam" id="PF04149">
    <property type="entry name" value="DUF397"/>
    <property type="match status" value="1"/>
</dbReference>
<gene>
    <name evidence="3" type="ORF">EDD29_2407</name>
</gene>
<dbReference type="AlphaFoldDB" id="A0A3N1CVY4"/>
<name>A0A3N1CVY4_9ACTN</name>
<reference evidence="3 4" key="1">
    <citation type="submission" date="2018-11" db="EMBL/GenBank/DDBJ databases">
        <title>Sequencing the genomes of 1000 actinobacteria strains.</title>
        <authorList>
            <person name="Klenk H.-P."/>
        </authorList>
    </citation>
    <scope>NUCLEOTIDE SEQUENCE [LARGE SCALE GENOMIC DNA]</scope>
    <source>
        <strain evidence="3 4">DSM 44254</strain>
    </source>
</reference>
<dbReference type="InterPro" id="IPR007278">
    <property type="entry name" value="DUF397"/>
</dbReference>
<dbReference type="EMBL" id="RJKE01000001">
    <property type="protein sequence ID" value="ROO84878.1"/>
    <property type="molecule type" value="Genomic_DNA"/>
</dbReference>
<sequence>MTSAPAWRKASHSNASGGNCVEAAPLGPAKVGLRDSKHVQSGHLTVTAPQFRSFLNAVKADKR</sequence>
<dbReference type="RefSeq" id="WP_123664441.1">
    <property type="nucleotide sequence ID" value="NZ_RJKE01000001.1"/>
</dbReference>
<protein>
    <submittedName>
        <fullName evidence="3">Uncharacterized protein DUF397</fullName>
    </submittedName>
</protein>
<evidence type="ECO:0000313" key="3">
    <source>
        <dbReference type="EMBL" id="ROO84878.1"/>
    </source>
</evidence>
<evidence type="ECO:0000259" key="2">
    <source>
        <dbReference type="Pfam" id="PF04149"/>
    </source>
</evidence>
<dbReference type="Proteomes" id="UP000272400">
    <property type="component" value="Unassembled WGS sequence"/>
</dbReference>
<feature type="domain" description="DUF397" evidence="2">
    <location>
        <begin position="6"/>
        <end position="59"/>
    </location>
</feature>
<evidence type="ECO:0000256" key="1">
    <source>
        <dbReference type="SAM" id="MobiDB-lite"/>
    </source>
</evidence>
<comment type="caution">
    <text evidence="3">The sequence shown here is derived from an EMBL/GenBank/DDBJ whole genome shotgun (WGS) entry which is preliminary data.</text>
</comment>
<proteinExistence type="predicted"/>
<feature type="region of interest" description="Disordered" evidence="1">
    <location>
        <begin position="1"/>
        <end position="26"/>
    </location>
</feature>
<organism evidence="3 4">
    <name type="scientific">Actinocorallia herbida</name>
    <dbReference type="NCBI Taxonomy" id="58109"/>
    <lineage>
        <taxon>Bacteria</taxon>
        <taxon>Bacillati</taxon>
        <taxon>Actinomycetota</taxon>
        <taxon>Actinomycetes</taxon>
        <taxon>Streptosporangiales</taxon>
        <taxon>Thermomonosporaceae</taxon>
        <taxon>Actinocorallia</taxon>
    </lineage>
</organism>
<dbReference type="OrthoDB" id="3482334at2"/>